<keyword evidence="2" id="KW-1185">Reference proteome</keyword>
<reference evidence="2" key="1">
    <citation type="submission" date="2017-03" db="EMBL/GenBank/DDBJ databases">
        <title>Phytopthora megakarya and P. palmivora, two closely related causual agents of cacao black pod achieved similar genome size and gene model numbers by different mechanisms.</title>
        <authorList>
            <person name="Ali S."/>
            <person name="Shao J."/>
            <person name="Larry D.J."/>
            <person name="Kronmiller B."/>
            <person name="Shen D."/>
            <person name="Strem M.D."/>
            <person name="Melnick R.L."/>
            <person name="Guiltinan M.J."/>
            <person name="Tyler B.M."/>
            <person name="Meinhardt L.W."/>
            <person name="Bailey B.A."/>
        </authorList>
    </citation>
    <scope>NUCLEOTIDE SEQUENCE [LARGE SCALE GENOMIC DNA]</scope>
    <source>
        <strain evidence="2">zdho120</strain>
    </source>
</reference>
<organism evidence="1 2">
    <name type="scientific">Phytophthora megakarya</name>
    <dbReference type="NCBI Taxonomy" id="4795"/>
    <lineage>
        <taxon>Eukaryota</taxon>
        <taxon>Sar</taxon>
        <taxon>Stramenopiles</taxon>
        <taxon>Oomycota</taxon>
        <taxon>Peronosporomycetes</taxon>
        <taxon>Peronosporales</taxon>
        <taxon>Peronosporaceae</taxon>
        <taxon>Phytophthora</taxon>
    </lineage>
</organism>
<evidence type="ECO:0000313" key="2">
    <source>
        <dbReference type="Proteomes" id="UP000198211"/>
    </source>
</evidence>
<sequence>MCPTPEDSRYDCIHTNELCLFYHGDTPVPKSFRDIKQLLCADLDNCVNDTCFKSHSVTEICWFFPRFRTKNCHHGDSCSQMKYCSLFHNEYHERRDILMNNVVGKTEAIKFVSRTLVELARFQGGSKQLLNRELEKDTSTSCDPSDESKKFSSTSLVDTNYTADDTALVLYKDGNDYIRQYEMALNNRTDDEIIKYCRVLTHMGRVPKAKICIKIEHDTAANAETCAESHTRMEALGYNPLAMILKCPIGDEVSDHRQSLCVFDHDGDIPKEFIKDKMLLCDAFDACDNANCVKSHSFAGLIHNFVCLTVRMGASAPAKKTALGFIPNILFEEMRE</sequence>
<dbReference type="EMBL" id="NBNE01008171">
    <property type="protein sequence ID" value="OWY99787.1"/>
    <property type="molecule type" value="Genomic_DNA"/>
</dbReference>
<dbReference type="AlphaFoldDB" id="A0A225V4C8"/>
<evidence type="ECO:0000313" key="1">
    <source>
        <dbReference type="EMBL" id="OWY99787.1"/>
    </source>
</evidence>
<protein>
    <submittedName>
        <fullName evidence="1">Uncharacterized protein</fullName>
    </submittedName>
</protein>
<dbReference type="Proteomes" id="UP000198211">
    <property type="component" value="Unassembled WGS sequence"/>
</dbReference>
<dbReference type="STRING" id="4795.A0A225V4C8"/>
<gene>
    <name evidence="1" type="ORF">PHMEG_00029154</name>
</gene>
<dbReference type="OrthoDB" id="100535at2759"/>
<comment type="caution">
    <text evidence="1">The sequence shown here is derived from an EMBL/GenBank/DDBJ whole genome shotgun (WGS) entry which is preliminary data.</text>
</comment>
<accession>A0A225V4C8</accession>
<proteinExistence type="predicted"/>
<name>A0A225V4C8_9STRA</name>